<evidence type="ECO:0000256" key="2">
    <source>
        <dbReference type="ARBA" id="ARBA00022840"/>
    </source>
</evidence>
<dbReference type="Pfam" id="PF00271">
    <property type="entry name" value="Helicase_C"/>
    <property type="match status" value="1"/>
</dbReference>
<dbReference type="InterPro" id="IPR001650">
    <property type="entry name" value="Helicase_C-like"/>
</dbReference>
<keyword evidence="1" id="KW-0547">Nucleotide-binding</keyword>
<dbReference type="Gene3D" id="3.40.50.300">
    <property type="entry name" value="P-loop containing nucleotide triphosphate hydrolases"/>
    <property type="match status" value="2"/>
</dbReference>
<dbReference type="GO" id="GO:0016887">
    <property type="term" value="F:ATP hydrolysis activity"/>
    <property type="evidence" value="ECO:0007669"/>
    <property type="project" value="TreeGrafter"/>
</dbReference>
<dbReference type="CDD" id="cd17922">
    <property type="entry name" value="DEXHc_LHR-like"/>
    <property type="match status" value="1"/>
</dbReference>
<keyword evidence="2" id="KW-0067">ATP-binding</keyword>
<dbReference type="GO" id="GO:0004386">
    <property type="term" value="F:helicase activity"/>
    <property type="evidence" value="ECO:0007669"/>
    <property type="project" value="UniProtKB-KW"/>
</dbReference>
<dbReference type="PROSITE" id="PS51192">
    <property type="entry name" value="HELICASE_ATP_BIND_1"/>
    <property type="match status" value="1"/>
</dbReference>
<evidence type="ECO:0000259" key="4">
    <source>
        <dbReference type="PROSITE" id="PS51194"/>
    </source>
</evidence>
<dbReference type="PROSITE" id="PS51194">
    <property type="entry name" value="HELICASE_CTER"/>
    <property type="match status" value="1"/>
</dbReference>
<evidence type="ECO:0000256" key="1">
    <source>
        <dbReference type="ARBA" id="ARBA00022741"/>
    </source>
</evidence>
<dbReference type="InterPro" id="IPR014001">
    <property type="entry name" value="Helicase_ATP-bd"/>
</dbReference>
<reference evidence="5" key="1">
    <citation type="submission" date="2020-12" db="EMBL/GenBank/DDBJ databases">
        <title>Devosia sp. MSA67 isolated from Mo River.</title>
        <authorList>
            <person name="Ma F."/>
            <person name="Zi Z."/>
        </authorList>
    </citation>
    <scope>NUCLEOTIDE SEQUENCE</scope>
    <source>
        <strain evidence="5">MSA67</strain>
    </source>
</reference>
<dbReference type="InterPro" id="IPR027417">
    <property type="entry name" value="P-loop_NTPase"/>
</dbReference>
<feature type="domain" description="Helicase C-terminal" evidence="4">
    <location>
        <begin position="265"/>
        <end position="421"/>
    </location>
</feature>
<dbReference type="SMART" id="SM00487">
    <property type="entry name" value="DEXDc"/>
    <property type="match status" value="1"/>
</dbReference>
<organism evidence="5 6">
    <name type="scientific">Devosia sediminis</name>
    <dbReference type="NCBI Taxonomy" id="2798801"/>
    <lineage>
        <taxon>Bacteria</taxon>
        <taxon>Pseudomonadati</taxon>
        <taxon>Pseudomonadota</taxon>
        <taxon>Alphaproteobacteria</taxon>
        <taxon>Hyphomicrobiales</taxon>
        <taxon>Devosiaceae</taxon>
        <taxon>Devosia</taxon>
    </lineage>
</organism>
<name>A0A934MLL5_9HYPH</name>
<keyword evidence="5" id="KW-0347">Helicase</keyword>
<dbReference type="SMART" id="SM00490">
    <property type="entry name" value="HELICc"/>
    <property type="match status" value="1"/>
</dbReference>
<dbReference type="GO" id="GO:0005524">
    <property type="term" value="F:ATP binding"/>
    <property type="evidence" value="ECO:0007669"/>
    <property type="project" value="UniProtKB-KW"/>
</dbReference>
<evidence type="ECO:0000313" key="5">
    <source>
        <dbReference type="EMBL" id="MBJ3786363.1"/>
    </source>
</evidence>
<comment type="caution">
    <text evidence="5">The sequence shown here is derived from an EMBL/GenBank/DDBJ whole genome shotgun (WGS) entry which is preliminary data.</text>
</comment>
<dbReference type="RefSeq" id="WP_198877555.1">
    <property type="nucleotide sequence ID" value="NZ_JAEKMH010000004.1"/>
</dbReference>
<feature type="domain" description="Helicase ATP-binding" evidence="3">
    <location>
        <begin position="43"/>
        <end position="222"/>
    </location>
</feature>
<keyword evidence="6" id="KW-1185">Reference proteome</keyword>
<dbReference type="PANTHER" id="PTHR47962">
    <property type="entry name" value="ATP-DEPENDENT HELICASE LHR-RELATED-RELATED"/>
    <property type="match status" value="1"/>
</dbReference>
<dbReference type="InterPro" id="IPR011545">
    <property type="entry name" value="DEAD/DEAH_box_helicase_dom"/>
</dbReference>
<proteinExistence type="predicted"/>
<dbReference type="Proteomes" id="UP000602124">
    <property type="component" value="Unassembled WGS sequence"/>
</dbReference>
<dbReference type="AlphaFoldDB" id="A0A934MLL5"/>
<protein>
    <submittedName>
        <fullName evidence="5">DEAD/DEAH box helicase</fullName>
    </submittedName>
</protein>
<dbReference type="PANTHER" id="PTHR47962:SF5">
    <property type="entry name" value="ATP-DEPENDENT HELICASE LHR-RELATED"/>
    <property type="match status" value="1"/>
</dbReference>
<keyword evidence="5" id="KW-0378">Hydrolase</keyword>
<dbReference type="Pfam" id="PF00270">
    <property type="entry name" value="DEAD"/>
    <property type="match status" value="1"/>
</dbReference>
<dbReference type="EMBL" id="JAEKMH010000004">
    <property type="protein sequence ID" value="MBJ3786363.1"/>
    <property type="molecule type" value="Genomic_DNA"/>
</dbReference>
<dbReference type="SUPFAM" id="SSF52540">
    <property type="entry name" value="P-loop containing nucleoside triphosphate hydrolases"/>
    <property type="match status" value="1"/>
</dbReference>
<evidence type="ECO:0000313" key="6">
    <source>
        <dbReference type="Proteomes" id="UP000602124"/>
    </source>
</evidence>
<dbReference type="GO" id="GO:0003677">
    <property type="term" value="F:DNA binding"/>
    <property type="evidence" value="ECO:0007669"/>
    <property type="project" value="TreeGrafter"/>
</dbReference>
<dbReference type="InterPro" id="IPR052511">
    <property type="entry name" value="ATP-dep_Helicase"/>
</dbReference>
<sequence length="743" mass="81102">MTSSPPSGSDRQSAFDRLDPEIRRWIWEQKWEELRDVQDRAISAVLDGSSDVLIAAATAAGKTEAAFLPILTATAGRKERGFSVLYVSPLKALINDQFRRLDQLCERLGVDTVRWHGDAPQSAKDRARRNPRGVMLITPESIEAMLVRRPGEAKAMLGSMDFVVIDELHAFMRGPRGLHLASLLRRLDALGGKRARRVGLSATIGDLHKAAAWLSPHAPSSVAIVQSGSDAPELRLQIRAYVDPVDTEDPDALEVDGKSIALDHIADHIFENLRGSNNLVFGGSRRRVEAVADRLRARSERADVPNEFFPHHGSLSKELREELEARLKSSELPTTGIATTTLELGIDIGSVKSVAQIGAPRSIASLRQRLGRSGRRQGVPAVLRIYVRERTVRLDGDPLDSLRLEVVRAAAAIRLLLEKFVEPQSPEGAVATVVLHQTLSVITQVGGDRADRLYEAVCGAGPLSTFPKQDYVTLLRAMASPEAGLVEQAPDGTVMLGRNGERLTSGRDFYAIFSTDQEWRLVTAGRTLGTMPISNPVGVGGIVSFAGQRWKIVAVDDAAKVIEVARHASGKIPKFDGVANEPVHDLLSERMRDILASDDMPAYLDANAAAYLLEGRQAFRDMELDRTRVLRAGRDTHVLTWTGTEMNSVLALALASAGLECSVLDIGVTVVDASPVEVAGMLGQIAAAPPSLEDLSEFVMNLRTEKYDDYVPEGLLRRTWVAARRDESLRLRDLASLLCRDQG</sequence>
<evidence type="ECO:0000259" key="3">
    <source>
        <dbReference type="PROSITE" id="PS51192"/>
    </source>
</evidence>
<accession>A0A934MLL5</accession>
<gene>
    <name evidence="5" type="ORF">JEQ47_16680</name>
</gene>